<accession>A0A1I1XTW7</accession>
<organism evidence="1 2">
    <name type="scientific">Paracidovorax konjaci</name>
    <dbReference type="NCBI Taxonomy" id="32040"/>
    <lineage>
        <taxon>Bacteria</taxon>
        <taxon>Pseudomonadati</taxon>
        <taxon>Pseudomonadota</taxon>
        <taxon>Betaproteobacteria</taxon>
        <taxon>Burkholderiales</taxon>
        <taxon>Comamonadaceae</taxon>
        <taxon>Paracidovorax</taxon>
    </lineage>
</organism>
<protein>
    <submittedName>
        <fullName evidence="1">Cyclopropane-fatty-acyl-phospholipid synthase</fullName>
    </submittedName>
</protein>
<dbReference type="FunFam" id="3.40.50.150:FF:000554">
    <property type="entry name" value="Cation-transporting ATPase"/>
    <property type="match status" value="1"/>
</dbReference>
<dbReference type="CDD" id="cd02440">
    <property type="entry name" value="AdoMet_MTases"/>
    <property type="match status" value="1"/>
</dbReference>
<proteinExistence type="predicted"/>
<dbReference type="Gene3D" id="3.40.50.150">
    <property type="entry name" value="Vaccinia Virus protein VP39"/>
    <property type="match status" value="1"/>
</dbReference>
<dbReference type="PANTHER" id="PTHR43832">
    <property type="match status" value="1"/>
</dbReference>
<keyword evidence="2" id="KW-1185">Reference proteome</keyword>
<dbReference type="AlphaFoldDB" id="A0A1I1XTW7"/>
<dbReference type="PANTHER" id="PTHR43832:SF1">
    <property type="entry name" value="S-ADENOSYL-L-METHIONINE-DEPENDENT METHYLTRANSFERASES SUPERFAMILY PROTEIN"/>
    <property type="match status" value="1"/>
</dbReference>
<evidence type="ECO:0000313" key="1">
    <source>
        <dbReference type="EMBL" id="SFE10681.1"/>
    </source>
</evidence>
<evidence type="ECO:0000313" key="2">
    <source>
        <dbReference type="Proteomes" id="UP000199517"/>
    </source>
</evidence>
<dbReference type="Pfam" id="PF02353">
    <property type="entry name" value="CMAS"/>
    <property type="match status" value="1"/>
</dbReference>
<dbReference type="OrthoDB" id="9782855at2"/>
<dbReference type="Proteomes" id="UP000199517">
    <property type="component" value="Unassembled WGS sequence"/>
</dbReference>
<dbReference type="InterPro" id="IPR029063">
    <property type="entry name" value="SAM-dependent_MTases_sf"/>
</dbReference>
<dbReference type="EMBL" id="FOMQ01000014">
    <property type="protein sequence ID" value="SFE10681.1"/>
    <property type="molecule type" value="Genomic_DNA"/>
</dbReference>
<name>A0A1I1XTW7_9BURK</name>
<dbReference type="SUPFAM" id="SSF53335">
    <property type="entry name" value="S-adenosyl-L-methionine-dependent methyltransferases"/>
    <property type="match status" value="1"/>
</dbReference>
<dbReference type="STRING" id="32040.SAMN04489710_114111"/>
<gene>
    <name evidence="1" type="ORF">SAMN04489710_114111</name>
</gene>
<dbReference type="RefSeq" id="WP_092955721.1">
    <property type="nucleotide sequence ID" value="NZ_FOMQ01000014.1"/>
</dbReference>
<sequence length="355" mass="40951">MLQNNATAIRWVEKGLLPDPFVRHGIRRLLKDRLTELRSGDSAAAAEQTQVFLERIRSAPLALVPDKANEQHYEVPAEFFGKVLGPHRKYSSGLWSAETQTLAQAEEAALEETCAHAGLRDGQHILELGCGWGSLTLWMADRYPLSRITALSNSHSQREYIEAQAMQRGLRNVQVLTCDFNVFDTAQRFDRIVSVEMFEHLRNWPRAFAQVARWLEDDGRFFMHVFAHREAPYPFVARDASDWMSQHFFSGGMMPSDDLALHCQDDLRLMRRWRWEGTHYARTARAWLDNMDKHGTALQPLFARVYGSSAGTWWTRWRLFFLAVEELFAYGAGQQWWVSHYLFEKRSAASRSPAA</sequence>
<reference evidence="2" key="1">
    <citation type="submission" date="2016-10" db="EMBL/GenBank/DDBJ databases">
        <authorList>
            <person name="Varghese N."/>
            <person name="Submissions S."/>
        </authorList>
    </citation>
    <scope>NUCLEOTIDE SEQUENCE [LARGE SCALE GENOMIC DNA]</scope>
    <source>
        <strain evidence="2">DSM 7481</strain>
    </source>
</reference>